<dbReference type="Proteomes" id="UP001241377">
    <property type="component" value="Unassembled WGS sequence"/>
</dbReference>
<proteinExistence type="predicted"/>
<keyword evidence="2" id="KW-1185">Reference proteome</keyword>
<accession>A0ACC2WI70</accession>
<protein>
    <submittedName>
        <fullName evidence="1">Uncharacterized protein</fullName>
    </submittedName>
</protein>
<sequence length="704" mass="75357">MPDWSSSPGTQARPVPLTTSAAPPSRYLTRSATRKGTTNISHILLEQRPTTGRAARPSSTSLAKNGAGSKSSKPFFIEALNRVAAPADREEDGSTTTHHAEKAAKNVLSPAKPLPTDRKRTSSVFTNSPRGLEKSPNTRPRKAARMPQRSTIRVSPLKSLNTRPAIRSEVSPTEDVPKLVAGTFRHPSPSVSSITTPLQSVDGPLPSAKIESPAKVPVGSQTPFRFGTNRILDVPLSAVKKGRGRWSLASDLSDDFLLLQPSPKKPSTQDHPQLGRLATTSRPPLLQGRTRLFPLEPEKAEEDLELEFMEDSRDDIQVNADSQVEQQGKPINVANSLPGPMSNVSIDRQRKAAVPQKKTVTRFNQRAQKSLSLPRTTLSYAKHTASSAQAASITAVTRTARAALEEAKRQPVKKTHSTPAREVASSLNTPFSRPCGVQSRTSALSQPSDVASVGKSTLVASASGTTSSAMEHFKKPVSRVVPTSPEQRSPYKSLPIASKTSPRPSYTTLQPIPISSVPNHARRKSLTIETSKSLYGLSAALAKLTVKRPSLEGKSPDTSVSNESPSLQSAGRAESSTSGTQSGAKAEAPATDVAPRILTQPITISRIPKSISIQGRNSLSKLAEANRRLSGGPQESANDCILPITRKEPTQISVNTKMNRGIFHGVTVFIDVRTAEGDDSSAVFVDILRTCGARVSLCIQIAAQ</sequence>
<comment type="caution">
    <text evidence="1">The sequence shown here is derived from an EMBL/GenBank/DDBJ whole genome shotgun (WGS) entry which is preliminary data.</text>
</comment>
<organism evidence="1 2">
    <name type="scientific">Naganishia cerealis</name>
    <dbReference type="NCBI Taxonomy" id="610337"/>
    <lineage>
        <taxon>Eukaryota</taxon>
        <taxon>Fungi</taxon>
        <taxon>Dikarya</taxon>
        <taxon>Basidiomycota</taxon>
        <taxon>Agaricomycotina</taxon>
        <taxon>Tremellomycetes</taxon>
        <taxon>Filobasidiales</taxon>
        <taxon>Filobasidiaceae</taxon>
        <taxon>Naganishia</taxon>
    </lineage>
</organism>
<name>A0ACC2WI70_9TREE</name>
<evidence type="ECO:0000313" key="1">
    <source>
        <dbReference type="EMBL" id="KAJ9110899.1"/>
    </source>
</evidence>
<dbReference type="EMBL" id="JASBWR010000010">
    <property type="protein sequence ID" value="KAJ9110899.1"/>
    <property type="molecule type" value="Genomic_DNA"/>
</dbReference>
<evidence type="ECO:0000313" key="2">
    <source>
        <dbReference type="Proteomes" id="UP001241377"/>
    </source>
</evidence>
<reference evidence="1" key="1">
    <citation type="submission" date="2023-04" db="EMBL/GenBank/DDBJ databases">
        <title>Draft Genome sequencing of Naganishia species isolated from polar environments using Oxford Nanopore Technology.</title>
        <authorList>
            <person name="Leo P."/>
            <person name="Venkateswaran K."/>
        </authorList>
    </citation>
    <scope>NUCLEOTIDE SEQUENCE</scope>
    <source>
        <strain evidence="1">MNA-CCFEE 5261</strain>
    </source>
</reference>
<gene>
    <name evidence="1" type="ORF">QFC19_001408</name>
</gene>